<feature type="non-terminal residue" evidence="7">
    <location>
        <position position="153"/>
    </location>
</feature>
<keyword evidence="4" id="KW-0406">Ion transport</keyword>
<dbReference type="AlphaFoldDB" id="A0A382AJ58"/>
<evidence type="ECO:0000256" key="6">
    <source>
        <dbReference type="ARBA" id="ARBA00023310"/>
    </source>
</evidence>
<accession>A0A382AJ58</accession>
<evidence type="ECO:0000256" key="4">
    <source>
        <dbReference type="ARBA" id="ARBA00023065"/>
    </source>
</evidence>
<dbReference type="PANTHER" id="PTHR11910">
    <property type="entry name" value="ATP SYNTHASE DELTA CHAIN"/>
    <property type="match status" value="1"/>
</dbReference>
<dbReference type="GO" id="GO:0016020">
    <property type="term" value="C:membrane"/>
    <property type="evidence" value="ECO:0007669"/>
    <property type="project" value="UniProtKB-SubCell"/>
</dbReference>
<keyword evidence="2" id="KW-0813">Transport</keyword>
<gene>
    <name evidence="7" type="ORF">METZ01_LOCUS154454</name>
</gene>
<reference evidence="7" key="1">
    <citation type="submission" date="2018-05" db="EMBL/GenBank/DDBJ databases">
        <authorList>
            <person name="Lanie J.A."/>
            <person name="Ng W.-L."/>
            <person name="Kazmierczak K.M."/>
            <person name="Andrzejewski T.M."/>
            <person name="Davidsen T.M."/>
            <person name="Wayne K.J."/>
            <person name="Tettelin H."/>
            <person name="Glass J.I."/>
            <person name="Rusch D."/>
            <person name="Podicherti R."/>
            <person name="Tsui H.-C.T."/>
            <person name="Winkler M.E."/>
        </authorList>
    </citation>
    <scope>NUCLEOTIDE SEQUENCE</scope>
</reference>
<dbReference type="NCBIfam" id="TIGR01145">
    <property type="entry name" value="ATP_synt_delta"/>
    <property type="match status" value="1"/>
</dbReference>
<evidence type="ECO:0000256" key="2">
    <source>
        <dbReference type="ARBA" id="ARBA00022448"/>
    </source>
</evidence>
<evidence type="ECO:0000256" key="5">
    <source>
        <dbReference type="ARBA" id="ARBA00023136"/>
    </source>
</evidence>
<dbReference type="GO" id="GO:0046933">
    <property type="term" value="F:proton-transporting ATP synthase activity, rotational mechanism"/>
    <property type="evidence" value="ECO:0007669"/>
    <property type="project" value="InterPro"/>
</dbReference>
<proteinExistence type="predicted"/>
<keyword evidence="6" id="KW-0066">ATP synthesis</keyword>
<protein>
    <recommendedName>
        <fullName evidence="8">ATP synthase subunit delta</fullName>
    </recommendedName>
</protein>
<dbReference type="PRINTS" id="PR00125">
    <property type="entry name" value="ATPASEDELTA"/>
</dbReference>
<evidence type="ECO:0008006" key="8">
    <source>
        <dbReference type="Google" id="ProtNLM"/>
    </source>
</evidence>
<sequence>MIKDIKIAKRYARAVFDIASEDQSHDDWLNKLKLISDTKAEVSFANALNSTKLSFFKKMNLIDDVFSNKLNKLQLNFLKLLTKNQSFFIIQDIYKQFLGLVEKRNNLIRVTVTSPYQISDDLKNQILNLVNDISGADSIIEEKIDSELIGGVV</sequence>
<keyword evidence="5" id="KW-0472">Membrane</keyword>
<evidence type="ECO:0000256" key="1">
    <source>
        <dbReference type="ARBA" id="ARBA00004370"/>
    </source>
</evidence>
<dbReference type="EMBL" id="UINC01025646">
    <property type="protein sequence ID" value="SVB01600.1"/>
    <property type="molecule type" value="Genomic_DNA"/>
</dbReference>
<dbReference type="Gene3D" id="1.10.520.20">
    <property type="entry name" value="N-terminal domain of the delta subunit of the F1F0-ATP synthase"/>
    <property type="match status" value="1"/>
</dbReference>
<comment type="subcellular location">
    <subcellularLocation>
        <location evidence="1">Membrane</location>
    </subcellularLocation>
</comment>
<dbReference type="Pfam" id="PF00213">
    <property type="entry name" value="OSCP"/>
    <property type="match status" value="1"/>
</dbReference>
<dbReference type="InterPro" id="IPR000711">
    <property type="entry name" value="ATPase_OSCP/dsu"/>
</dbReference>
<organism evidence="7">
    <name type="scientific">marine metagenome</name>
    <dbReference type="NCBI Taxonomy" id="408172"/>
    <lineage>
        <taxon>unclassified sequences</taxon>
        <taxon>metagenomes</taxon>
        <taxon>ecological metagenomes</taxon>
    </lineage>
</organism>
<evidence type="ECO:0000313" key="7">
    <source>
        <dbReference type="EMBL" id="SVB01600.1"/>
    </source>
</evidence>
<keyword evidence="3" id="KW-0375">Hydrogen ion transport</keyword>
<dbReference type="SUPFAM" id="SSF47928">
    <property type="entry name" value="N-terminal domain of the delta subunit of the F1F0-ATP synthase"/>
    <property type="match status" value="1"/>
</dbReference>
<evidence type="ECO:0000256" key="3">
    <source>
        <dbReference type="ARBA" id="ARBA00022781"/>
    </source>
</evidence>
<dbReference type="InterPro" id="IPR026015">
    <property type="entry name" value="ATP_synth_OSCP/delta_N_sf"/>
</dbReference>
<name>A0A382AJ58_9ZZZZ</name>